<feature type="domain" description="Mannitol dehydrogenase C-terminal" evidence="8">
    <location>
        <begin position="287"/>
        <end position="472"/>
    </location>
</feature>
<sequence>MELNDGSLERLPERIARPRYDRAGLAPGIVHIGVGNFMRAHHALYLDDLMNRGLALDWAISGIGLISPNAPARTAMGPQDCLYTLTEKHPDGRCESRVVGSISEYHYAPDDPELAISRIARPETRIVSLTITEGGYDVDDRTGEFLGRSAIVRADLEAERCTRSAFGLVLEAMRIRRDRGDGGLTVMSCDNMQGNGRVAQAAFLGFARRRDPDLAAWMERNLSFPNSMVDRVAPRTSDADRAHLLERYGLDDRWPVTAEPFRQWVLEDDFAAGRPPYEEAGVEIVDDVVPYELMKLRLANGTHQALAYFGRLLGHTYVHEAIVDPDIRPVLLRYIDEEAIPTLAPIPGQDFRAFGRTVLERFGNPQLQDTLVRICEETSDRIPKFLLPVVFDRLGADERADVCAAVVASWARYAEGVGDDGEPFEVRDPLREQLMERAGRQGEEPLAFLGNREIFGDLADRPEFVGPYLRALTSLRERGARETLGELKRPPSGG</sequence>
<keyword evidence="5" id="KW-0520">NAD</keyword>
<keyword evidence="10" id="KW-1185">Reference proteome</keyword>
<comment type="caution">
    <text evidence="9">The sequence shown here is derived from an EMBL/GenBank/DDBJ whole genome shotgun (WGS) entry which is preliminary data.</text>
</comment>
<evidence type="ECO:0000259" key="8">
    <source>
        <dbReference type="Pfam" id="PF08125"/>
    </source>
</evidence>
<gene>
    <name evidence="9" type="ORF">JD276_08400</name>
</gene>
<dbReference type="PANTHER" id="PTHR43362:SF1">
    <property type="entry name" value="MANNITOL DEHYDROGENASE 2-RELATED"/>
    <property type="match status" value="1"/>
</dbReference>
<dbReference type="InterPro" id="IPR013328">
    <property type="entry name" value="6PGD_dom2"/>
</dbReference>
<dbReference type="Proteomes" id="UP000608530">
    <property type="component" value="Unassembled WGS sequence"/>
</dbReference>
<dbReference type="PANTHER" id="PTHR43362">
    <property type="entry name" value="MANNITOL DEHYDROGENASE DSF1-RELATED"/>
    <property type="match status" value="1"/>
</dbReference>
<dbReference type="PROSITE" id="PS00974">
    <property type="entry name" value="MANNITOL_DHGENASE"/>
    <property type="match status" value="1"/>
</dbReference>
<dbReference type="InterPro" id="IPR008927">
    <property type="entry name" value="6-PGluconate_DH-like_C_sf"/>
</dbReference>
<name>A0A934Q636_9MICO</name>
<evidence type="ECO:0000256" key="4">
    <source>
        <dbReference type="ARBA" id="ARBA00023002"/>
    </source>
</evidence>
<dbReference type="Gene3D" id="1.10.1040.10">
    <property type="entry name" value="N-(1-d-carboxylethyl)-l-norvaline Dehydrogenase, domain 2"/>
    <property type="match status" value="1"/>
</dbReference>
<evidence type="ECO:0000256" key="1">
    <source>
        <dbReference type="ARBA" id="ARBA00006541"/>
    </source>
</evidence>
<dbReference type="InterPro" id="IPR050988">
    <property type="entry name" value="Mannitol_DH/Oxidoreductase"/>
</dbReference>
<dbReference type="InterPro" id="IPR013118">
    <property type="entry name" value="Mannitol_DH_C"/>
</dbReference>
<dbReference type="EC" id="1.1.1.17" evidence="2"/>
<dbReference type="InterPro" id="IPR000669">
    <property type="entry name" value="Mannitol_DH"/>
</dbReference>
<comment type="similarity">
    <text evidence="1">Belongs to the mannitol dehydrogenase family.</text>
</comment>
<dbReference type="EMBL" id="JAEHOH010000010">
    <property type="protein sequence ID" value="MBK0419055.1"/>
    <property type="molecule type" value="Genomic_DNA"/>
</dbReference>
<dbReference type="InterPro" id="IPR036291">
    <property type="entry name" value="NAD(P)-bd_dom_sf"/>
</dbReference>
<keyword evidence="4" id="KW-0560">Oxidoreductase</keyword>
<evidence type="ECO:0000313" key="9">
    <source>
        <dbReference type="EMBL" id="MBK0419055.1"/>
    </source>
</evidence>
<dbReference type="SUPFAM" id="SSF51735">
    <property type="entry name" value="NAD(P)-binding Rossmann-fold domains"/>
    <property type="match status" value="1"/>
</dbReference>
<dbReference type="GO" id="GO:0019594">
    <property type="term" value="P:mannitol metabolic process"/>
    <property type="evidence" value="ECO:0007669"/>
    <property type="project" value="InterPro"/>
</dbReference>
<comment type="catalytic activity">
    <reaction evidence="6">
        <text>D-mannitol 1-phosphate + NAD(+) = beta-D-fructose 6-phosphate + NADH + H(+)</text>
        <dbReference type="Rhea" id="RHEA:19661"/>
        <dbReference type="ChEBI" id="CHEBI:15378"/>
        <dbReference type="ChEBI" id="CHEBI:57540"/>
        <dbReference type="ChEBI" id="CHEBI:57634"/>
        <dbReference type="ChEBI" id="CHEBI:57945"/>
        <dbReference type="ChEBI" id="CHEBI:61381"/>
        <dbReference type="EC" id="1.1.1.17"/>
    </reaction>
</comment>
<dbReference type="InterPro" id="IPR013131">
    <property type="entry name" value="Mannitol_DH_N"/>
</dbReference>
<evidence type="ECO:0000256" key="3">
    <source>
        <dbReference type="ARBA" id="ARBA00016219"/>
    </source>
</evidence>
<evidence type="ECO:0000313" key="10">
    <source>
        <dbReference type="Proteomes" id="UP000608530"/>
    </source>
</evidence>
<evidence type="ECO:0000256" key="5">
    <source>
        <dbReference type="ARBA" id="ARBA00023027"/>
    </source>
</evidence>
<feature type="domain" description="Mannitol dehydrogenase N-terminal" evidence="7">
    <location>
        <begin position="28"/>
        <end position="278"/>
    </location>
</feature>
<dbReference type="Gene3D" id="3.40.50.720">
    <property type="entry name" value="NAD(P)-binding Rossmann-like Domain"/>
    <property type="match status" value="1"/>
</dbReference>
<evidence type="ECO:0000256" key="2">
    <source>
        <dbReference type="ARBA" id="ARBA00012939"/>
    </source>
</evidence>
<organism evidence="9 10">
    <name type="scientific">Leucobacter chromiisoli</name>
    <dbReference type="NCBI Taxonomy" id="2796471"/>
    <lineage>
        <taxon>Bacteria</taxon>
        <taxon>Bacillati</taxon>
        <taxon>Actinomycetota</taxon>
        <taxon>Actinomycetes</taxon>
        <taxon>Micrococcales</taxon>
        <taxon>Microbacteriaceae</taxon>
        <taxon>Leucobacter</taxon>
    </lineage>
</organism>
<dbReference type="RefSeq" id="WP_200115194.1">
    <property type="nucleotide sequence ID" value="NZ_JAEHOH010000010.1"/>
</dbReference>
<dbReference type="AlphaFoldDB" id="A0A934Q636"/>
<dbReference type="SUPFAM" id="SSF48179">
    <property type="entry name" value="6-phosphogluconate dehydrogenase C-terminal domain-like"/>
    <property type="match status" value="1"/>
</dbReference>
<dbReference type="Pfam" id="PF08125">
    <property type="entry name" value="Mannitol_dh_C"/>
    <property type="match status" value="1"/>
</dbReference>
<evidence type="ECO:0000256" key="6">
    <source>
        <dbReference type="ARBA" id="ARBA00048615"/>
    </source>
</evidence>
<reference evidence="9" key="1">
    <citation type="submission" date="2020-12" db="EMBL/GenBank/DDBJ databases">
        <title>Leucobacter sp. CAS1, isolated from Chromium sludge.</title>
        <authorList>
            <person name="Xu Z."/>
        </authorList>
    </citation>
    <scope>NUCLEOTIDE SEQUENCE</scope>
    <source>
        <strain evidence="9">CSA1</strain>
    </source>
</reference>
<dbReference type="PRINTS" id="PR00084">
    <property type="entry name" value="MTLDHDRGNASE"/>
</dbReference>
<dbReference type="GO" id="GO:0008926">
    <property type="term" value="F:mannitol-1-phosphate 5-dehydrogenase activity"/>
    <property type="evidence" value="ECO:0007669"/>
    <property type="project" value="UniProtKB-EC"/>
</dbReference>
<dbReference type="Pfam" id="PF01232">
    <property type="entry name" value="Mannitol_dh"/>
    <property type="match status" value="1"/>
</dbReference>
<proteinExistence type="inferred from homology"/>
<dbReference type="InterPro" id="IPR023027">
    <property type="entry name" value="Mannitol_DH_CS"/>
</dbReference>
<accession>A0A934Q636</accession>
<protein>
    <recommendedName>
        <fullName evidence="3">Mannitol-1-phosphate 5-dehydrogenase</fullName>
        <ecNumber evidence="2">1.1.1.17</ecNumber>
    </recommendedName>
</protein>
<evidence type="ECO:0000259" key="7">
    <source>
        <dbReference type="Pfam" id="PF01232"/>
    </source>
</evidence>